<evidence type="ECO:0000256" key="1">
    <source>
        <dbReference type="SAM" id="MobiDB-lite"/>
    </source>
</evidence>
<protein>
    <submittedName>
        <fullName evidence="2">Uncharacterized protein</fullName>
    </submittedName>
</protein>
<name>A0AAD3DNA6_9CHLO</name>
<feature type="compositionally biased region" description="Polar residues" evidence="1">
    <location>
        <begin position="157"/>
        <end position="166"/>
    </location>
</feature>
<feature type="region of interest" description="Disordered" evidence="1">
    <location>
        <begin position="1"/>
        <end position="60"/>
    </location>
</feature>
<evidence type="ECO:0000313" key="2">
    <source>
        <dbReference type="EMBL" id="GFR42961.1"/>
    </source>
</evidence>
<feature type="region of interest" description="Disordered" evidence="1">
    <location>
        <begin position="157"/>
        <end position="182"/>
    </location>
</feature>
<dbReference type="Proteomes" id="UP001054857">
    <property type="component" value="Unassembled WGS sequence"/>
</dbReference>
<dbReference type="InterPro" id="IPR010736">
    <property type="entry name" value="SHIPPO-rpt"/>
</dbReference>
<reference evidence="2 3" key="1">
    <citation type="journal article" date="2021" name="Sci. Rep.">
        <title>Genome sequencing of the multicellular alga Astrephomene provides insights into convergent evolution of germ-soma differentiation.</title>
        <authorList>
            <person name="Yamashita S."/>
            <person name="Yamamoto K."/>
            <person name="Matsuzaki R."/>
            <person name="Suzuki S."/>
            <person name="Yamaguchi H."/>
            <person name="Hirooka S."/>
            <person name="Minakuchi Y."/>
            <person name="Miyagishima S."/>
            <person name="Kawachi M."/>
            <person name="Toyoda A."/>
            <person name="Nozaki H."/>
        </authorList>
    </citation>
    <scope>NUCLEOTIDE SEQUENCE [LARGE SCALE GENOMIC DNA]</scope>
    <source>
        <strain evidence="2 3">NIES-4017</strain>
    </source>
</reference>
<dbReference type="PANTHER" id="PTHR21580:SF28">
    <property type="entry name" value="BOREALIN N-TERMINAL DOMAIN-CONTAINING PROTEIN-RELATED"/>
    <property type="match status" value="1"/>
</dbReference>
<evidence type="ECO:0000313" key="3">
    <source>
        <dbReference type="Proteomes" id="UP001054857"/>
    </source>
</evidence>
<keyword evidence="3" id="KW-1185">Reference proteome</keyword>
<gene>
    <name evidence="2" type="ORF">Agub_g3959</name>
</gene>
<dbReference type="EMBL" id="BMAR01000004">
    <property type="protein sequence ID" value="GFR42961.1"/>
    <property type="molecule type" value="Genomic_DNA"/>
</dbReference>
<comment type="caution">
    <text evidence="2">The sequence shown here is derived from an EMBL/GenBank/DDBJ whole genome shotgun (WGS) entry which is preliminary data.</text>
</comment>
<accession>A0AAD3DNA6</accession>
<sequence length="563" mass="58848">MAAQQAVGGGDAVDYSYGSAANPPASPKRRANSKPSSPGIGGRTEGWVVPTPSPGPGAYNPSIQIVVSASERAVFGTAYREQEEKRFMSNLHNQGMPNPETPGPGAYRTADNRLLRSEKSAKFGTAAQRPEVSKESLCKPGAVYDLPSTLSTMSTGFGTAPSTTRAASRGAHPNSPLRDPRSLQSERFPLEHIEGPGPDAYPLIPSDKMSQHETVPRYTFGRASRESATRAHLTPQQLQADPTVSTASATPAAIYDIPSMPQPSQVTVFPRGPAHYNPEKGGNAKGPYIGRLHSDAVKGIESPGPGAYAAPTCLHTAGGAKFGPANPSRTPKPNEVEVPGPGAHNPNFGALSVRPTASSFSMGANIRTDWTVFSPATPGPAAYALPPADRTSNNFAAPSFSMAASPGGRLSHVARNSTPAPDAYGRPEDPREYSAVRKGFSFGLRERVKTEGSVISNRYHGPLHAHEAMCTESPGPGCYDVPLTTARIGSPATRFGTSGRDAGSKMYISHIHAAAEGFGTASPGPGCYNVAELGGVGCSSRFAAKVAPKFGTSPRFSDKVCTK</sequence>
<organism evidence="2 3">
    <name type="scientific">Astrephomene gubernaculifera</name>
    <dbReference type="NCBI Taxonomy" id="47775"/>
    <lineage>
        <taxon>Eukaryota</taxon>
        <taxon>Viridiplantae</taxon>
        <taxon>Chlorophyta</taxon>
        <taxon>core chlorophytes</taxon>
        <taxon>Chlorophyceae</taxon>
        <taxon>CS clade</taxon>
        <taxon>Chlamydomonadales</taxon>
        <taxon>Astrephomenaceae</taxon>
        <taxon>Astrephomene</taxon>
    </lineage>
</organism>
<dbReference type="Pfam" id="PF07004">
    <property type="entry name" value="SHIPPO-rpt"/>
    <property type="match status" value="7"/>
</dbReference>
<dbReference type="AlphaFoldDB" id="A0AAD3DNA6"/>
<dbReference type="InterPro" id="IPR051291">
    <property type="entry name" value="CIMAP"/>
</dbReference>
<proteinExistence type="predicted"/>
<dbReference type="PANTHER" id="PTHR21580">
    <property type="entry name" value="SHIPPO-1-RELATED"/>
    <property type="match status" value="1"/>
</dbReference>